<evidence type="ECO:0000313" key="2">
    <source>
        <dbReference type="EMBL" id="OQP81772.1"/>
    </source>
</evidence>
<dbReference type="Proteomes" id="UP000050546">
    <property type="component" value="Unassembled WGS sequence"/>
</dbReference>
<dbReference type="AlphaFoldDB" id="A0A1V9HGN8"/>
<organism evidence="2 3">
    <name type="scientific">Xanthomonas phaseoli pv. dieffenbachiae</name>
    <dbReference type="NCBI Taxonomy" id="92828"/>
    <lineage>
        <taxon>Bacteria</taxon>
        <taxon>Pseudomonadati</taxon>
        <taxon>Pseudomonadota</taxon>
        <taxon>Gammaproteobacteria</taxon>
        <taxon>Lysobacterales</taxon>
        <taxon>Lysobacteraceae</taxon>
        <taxon>Xanthomonas</taxon>
    </lineage>
</organism>
<sequence>MVGVAAAHAQRQQVMRRDAVRRARMRPPMPPIRNMGG</sequence>
<reference evidence="2 3" key="1">
    <citation type="journal article" date="2016" name="Plant Pathol.">
        <title>Genetic characterization of strains named as Xanthomonas axonopodis pv. dieffenbachiae leads to a taxonomic revision of the X. axonopodis species complex.</title>
        <authorList>
            <person name="Constantin E.C."/>
            <person name="Cleenwerck I."/>
            <person name="Maes M."/>
            <person name="Baeyen S."/>
            <person name="Van Malderghem C."/>
            <person name="De Vos P."/>
            <person name="Cottyn B."/>
        </authorList>
    </citation>
    <scope>NUCLEOTIDE SEQUENCE [LARGE SCALE GENOMIC DNA]</scope>
    <source>
        <strain evidence="2 3">LMG 25940</strain>
    </source>
</reference>
<evidence type="ECO:0000313" key="3">
    <source>
        <dbReference type="Proteomes" id="UP000050546"/>
    </source>
</evidence>
<reference evidence="2 3" key="2">
    <citation type="journal article" date="2017" name="Plant Pathol.">
        <title>Pathogenicity and virulence gene content of Xanthomonas strains infecting Araceae, formerly known as Xanthomonas axonopodis pv. dieffenbachiae.</title>
        <authorList>
            <person name="Constantin E.C."/>
            <person name="Haegeman A."/>
            <person name="Van Vaerenbergh J."/>
            <person name="Baeyen S."/>
            <person name="Van Malderghem C."/>
            <person name="Maes M."/>
            <person name="Cottyn B."/>
        </authorList>
    </citation>
    <scope>NUCLEOTIDE SEQUENCE [LARGE SCALE GENOMIC DNA]</scope>
    <source>
        <strain evidence="2 3">LMG 25940</strain>
    </source>
</reference>
<protein>
    <submittedName>
        <fullName evidence="2">Uncharacterized protein</fullName>
    </submittedName>
</protein>
<dbReference type="EMBL" id="JPYI02000020">
    <property type="protein sequence ID" value="OQP81772.1"/>
    <property type="molecule type" value="Genomic_DNA"/>
</dbReference>
<name>A0A1V9HGN8_9XANT</name>
<evidence type="ECO:0000256" key="1">
    <source>
        <dbReference type="SAM" id="MobiDB-lite"/>
    </source>
</evidence>
<feature type="region of interest" description="Disordered" evidence="1">
    <location>
        <begin position="1"/>
        <end position="37"/>
    </location>
</feature>
<proteinExistence type="predicted"/>
<gene>
    <name evidence="2" type="ORF">IM53_003445</name>
</gene>
<comment type="caution">
    <text evidence="2">The sequence shown here is derived from an EMBL/GenBank/DDBJ whole genome shotgun (WGS) entry which is preliminary data.</text>
</comment>
<accession>A0A1V9HGN8</accession>